<protein>
    <submittedName>
        <fullName evidence="2">Uncharacterized protein</fullName>
    </submittedName>
</protein>
<gene>
    <name evidence="2" type="ORF">EUGRSUZ_F01521</name>
</gene>
<keyword evidence="1" id="KW-0812">Transmembrane</keyword>
<name>A0A059BPX6_EUCGR</name>
<reference evidence="2" key="1">
    <citation type="submission" date="2013-07" db="EMBL/GenBank/DDBJ databases">
        <title>The genome of Eucalyptus grandis.</title>
        <authorList>
            <person name="Schmutz J."/>
            <person name="Hayes R."/>
            <person name="Myburg A."/>
            <person name="Tuskan G."/>
            <person name="Grattapaglia D."/>
            <person name="Rokhsar D.S."/>
        </authorList>
    </citation>
    <scope>NUCLEOTIDE SEQUENCE</scope>
    <source>
        <tissue evidence="2">Leaf extractions</tissue>
    </source>
</reference>
<dbReference type="AlphaFoldDB" id="A0A059BPX6"/>
<dbReference type="EMBL" id="KK198758">
    <property type="protein sequence ID" value="KCW67790.1"/>
    <property type="molecule type" value="Genomic_DNA"/>
</dbReference>
<dbReference type="Gramene" id="KCW67790">
    <property type="protein sequence ID" value="KCW67790"/>
    <property type="gene ID" value="EUGRSUZ_F01521"/>
</dbReference>
<keyword evidence="1" id="KW-0472">Membrane</keyword>
<proteinExistence type="predicted"/>
<dbReference type="InParanoid" id="A0A059BPX6"/>
<feature type="transmembrane region" description="Helical" evidence="1">
    <location>
        <begin position="12"/>
        <end position="29"/>
    </location>
</feature>
<sequence length="90" mass="10661">MQPSLNRLLINQILHVRFIHLAFFLSFIFSPNTRFTEYLASLGFHSVQLTCFLLVQNPWWNFFIYQVIFMSWVVRSGDGHCLCLCSSFDH</sequence>
<organism evidence="2">
    <name type="scientific">Eucalyptus grandis</name>
    <name type="common">Flooded gum</name>
    <dbReference type="NCBI Taxonomy" id="71139"/>
    <lineage>
        <taxon>Eukaryota</taxon>
        <taxon>Viridiplantae</taxon>
        <taxon>Streptophyta</taxon>
        <taxon>Embryophyta</taxon>
        <taxon>Tracheophyta</taxon>
        <taxon>Spermatophyta</taxon>
        <taxon>Magnoliopsida</taxon>
        <taxon>eudicotyledons</taxon>
        <taxon>Gunneridae</taxon>
        <taxon>Pentapetalae</taxon>
        <taxon>rosids</taxon>
        <taxon>malvids</taxon>
        <taxon>Myrtales</taxon>
        <taxon>Myrtaceae</taxon>
        <taxon>Myrtoideae</taxon>
        <taxon>Eucalypteae</taxon>
        <taxon>Eucalyptus</taxon>
    </lineage>
</organism>
<evidence type="ECO:0000313" key="2">
    <source>
        <dbReference type="EMBL" id="KCW67790.1"/>
    </source>
</evidence>
<accession>A0A059BPX6</accession>
<evidence type="ECO:0000256" key="1">
    <source>
        <dbReference type="SAM" id="Phobius"/>
    </source>
</evidence>
<keyword evidence="1" id="KW-1133">Transmembrane helix</keyword>